<keyword evidence="2" id="KW-1185">Reference proteome</keyword>
<proteinExistence type="predicted"/>
<reference evidence="2" key="1">
    <citation type="journal article" date="2019" name="Int. J. Syst. Evol. Microbiol.">
        <title>The Global Catalogue of Microorganisms (GCM) 10K type strain sequencing project: providing services to taxonomists for standard genome sequencing and annotation.</title>
        <authorList>
            <consortium name="The Broad Institute Genomics Platform"/>
            <consortium name="The Broad Institute Genome Sequencing Center for Infectious Disease"/>
            <person name="Wu L."/>
            <person name="Ma J."/>
        </authorList>
    </citation>
    <scope>NUCLEOTIDE SEQUENCE [LARGE SCALE GENOMIC DNA]</scope>
    <source>
        <strain evidence="2">CGMCC 4.1641</strain>
    </source>
</reference>
<organism evidence="1 2">
    <name type="scientific">Cohnella boryungensis</name>
    <dbReference type="NCBI Taxonomy" id="768479"/>
    <lineage>
        <taxon>Bacteria</taxon>
        <taxon>Bacillati</taxon>
        <taxon>Bacillota</taxon>
        <taxon>Bacilli</taxon>
        <taxon>Bacillales</taxon>
        <taxon>Paenibacillaceae</taxon>
        <taxon>Cohnella</taxon>
    </lineage>
</organism>
<protein>
    <submittedName>
        <fullName evidence="1">Uncharacterized protein</fullName>
    </submittedName>
</protein>
<dbReference type="EMBL" id="JBHSED010000020">
    <property type="protein sequence ID" value="MFC4304256.1"/>
    <property type="molecule type" value="Genomic_DNA"/>
</dbReference>
<accession>A0ABV8S9R2</accession>
<evidence type="ECO:0000313" key="2">
    <source>
        <dbReference type="Proteomes" id="UP001595755"/>
    </source>
</evidence>
<gene>
    <name evidence="1" type="ORF">ACFO1S_12530</name>
</gene>
<name>A0ABV8S9R2_9BACL</name>
<dbReference type="RefSeq" id="WP_204606153.1">
    <property type="nucleotide sequence ID" value="NZ_JBHSED010000020.1"/>
</dbReference>
<evidence type="ECO:0000313" key="1">
    <source>
        <dbReference type="EMBL" id="MFC4304256.1"/>
    </source>
</evidence>
<sequence>MTVKYQIEFSGSDVLVLEKADGFHLTIRSRVNPLSFGNKLAVYVTLGKAIDAAEKFCKMYALTKEYGYHLEEDCFHKEGMRPICVPELLEKDQFTVEAMREALEHNAKLHEARR</sequence>
<comment type="caution">
    <text evidence="1">The sequence shown here is derived from an EMBL/GenBank/DDBJ whole genome shotgun (WGS) entry which is preliminary data.</text>
</comment>
<dbReference type="Proteomes" id="UP001595755">
    <property type="component" value="Unassembled WGS sequence"/>
</dbReference>